<keyword evidence="3" id="KW-0511">Multifunctional enzyme</keyword>
<dbReference type="Gene3D" id="3.40.50.1950">
    <property type="entry name" value="Flavin prenyltransferase-like"/>
    <property type="match status" value="1"/>
</dbReference>
<evidence type="ECO:0000256" key="4">
    <source>
        <dbReference type="RuleBase" id="RU364078"/>
    </source>
</evidence>
<dbReference type="InterPro" id="IPR007085">
    <property type="entry name" value="DNA/pantothenate-metab_flavo_C"/>
</dbReference>
<feature type="region of interest" description="Phosphopantothenate--cysteine ligase" evidence="3">
    <location>
        <begin position="191"/>
        <end position="409"/>
    </location>
</feature>
<comment type="cofactor">
    <cofactor evidence="3">
        <name>Mg(2+)</name>
        <dbReference type="ChEBI" id="CHEBI:18420"/>
    </cofactor>
</comment>
<dbReference type="GO" id="GO:0010181">
    <property type="term" value="F:FMN binding"/>
    <property type="evidence" value="ECO:0007669"/>
    <property type="project" value="UniProtKB-UniRule"/>
</dbReference>
<comment type="function">
    <text evidence="3">Catalyzes two sequential steps in the biosynthesis of coenzyme A. In the first step cysteine is conjugated to 4'-phosphopantothenate to form 4-phosphopantothenoylcysteine. In the second step the latter compound is decarboxylated to form 4'-phosphopantotheine.</text>
</comment>
<dbReference type="GO" id="GO:0004632">
    <property type="term" value="F:phosphopantothenate--cysteine ligase activity"/>
    <property type="evidence" value="ECO:0007669"/>
    <property type="project" value="UniProtKB-UniRule"/>
</dbReference>
<dbReference type="NCBIfam" id="TIGR00521">
    <property type="entry name" value="coaBC_dfp"/>
    <property type="match status" value="1"/>
</dbReference>
<dbReference type="EC" id="4.1.1.36" evidence="3"/>
<evidence type="ECO:0000313" key="8">
    <source>
        <dbReference type="Proteomes" id="UP000189462"/>
    </source>
</evidence>
<protein>
    <recommendedName>
        <fullName evidence="3">Coenzyme A biosynthesis bifunctional protein CoaBC</fullName>
    </recommendedName>
    <alternativeName>
        <fullName evidence="3">DNA/pantothenate metabolism flavoprotein</fullName>
    </alternativeName>
    <alternativeName>
        <fullName evidence="3">Phosphopantothenoylcysteine synthetase/decarboxylase</fullName>
        <shortName evidence="3">PPCS-PPCDC</shortName>
    </alternativeName>
    <domain>
        <recommendedName>
            <fullName evidence="3">Phosphopantothenoylcysteine decarboxylase</fullName>
            <shortName evidence="3">PPC decarboxylase</shortName>
            <shortName evidence="3">PPC-DC</shortName>
            <ecNumber evidence="3">4.1.1.36</ecNumber>
        </recommendedName>
        <alternativeName>
            <fullName evidence="3">CoaC</fullName>
        </alternativeName>
    </domain>
    <domain>
        <recommendedName>
            <fullName evidence="3">Phosphopantothenate--cysteine ligase</fullName>
            <ecNumber evidence="3">6.3.2.5</ecNumber>
        </recommendedName>
        <alternativeName>
            <fullName evidence="3">CoaB</fullName>
        </alternativeName>
        <alternativeName>
            <fullName evidence="3">Phosphopantothenoylcysteine synthetase</fullName>
            <shortName evidence="3">PPC synthetase</shortName>
            <shortName evidence="3">PPC-S</shortName>
        </alternativeName>
    </domain>
</protein>
<dbReference type="OrthoDB" id="9802554at2"/>
<keyword evidence="3 4" id="KW-0285">Flavoprotein</keyword>
<feature type="binding site" evidence="3">
    <location>
        <position position="341"/>
    </location>
    <ligand>
        <name>CTP</name>
        <dbReference type="ChEBI" id="CHEBI:37563"/>
    </ligand>
</feature>
<keyword evidence="8" id="KW-1185">Reference proteome</keyword>
<dbReference type="UniPathway" id="UPA00241">
    <property type="reaction ID" value="UER00353"/>
</dbReference>
<evidence type="ECO:0000259" key="6">
    <source>
        <dbReference type="Pfam" id="PF04127"/>
    </source>
</evidence>
<dbReference type="InterPro" id="IPR003382">
    <property type="entry name" value="Flavoprotein"/>
</dbReference>
<evidence type="ECO:0000256" key="2">
    <source>
        <dbReference type="ARBA" id="ARBA00023239"/>
    </source>
</evidence>
<dbReference type="InterPro" id="IPR035929">
    <property type="entry name" value="CoaB-like_sf"/>
</dbReference>
<dbReference type="GO" id="GO:0015941">
    <property type="term" value="P:pantothenate catabolic process"/>
    <property type="evidence" value="ECO:0007669"/>
    <property type="project" value="InterPro"/>
</dbReference>
<dbReference type="GO" id="GO:0015937">
    <property type="term" value="P:coenzyme A biosynthetic process"/>
    <property type="evidence" value="ECO:0007669"/>
    <property type="project" value="UniProtKB-UniRule"/>
</dbReference>
<keyword evidence="3" id="KW-0460">Magnesium</keyword>
<gene>
    <name evidence="3" type="primary">coaBC</name>
    <name evidence="7" type="ORF">B1C78_06330</name>
</gene>
<comment type="pathway">
    <text evidence="3 4">Cofactor biosynthesis; coenzyme A biosynthesis; CoA from (R)-pantothenate: step 2/5.</text>
</comment>
<dbReference type="GO" id="GO:0004633">
    <property type="term" value="F:phosphopantothenoylcysteine decarboxylase activity"/>
    <property type="evidence" value="ECO:0007669"/>
    <property type="project" value="UniProtKB-UniRule"/>
</dbReference>
<comment type="caution">
    <text evidence="7">The sequence shown here is derived from an EMBL/GenBank/DDBJ whole genome shotgun (WGS) entry which is preliminary data.</text>
</comment>
<keyword evidence="1 3" id="KW-0210">Decarboxylase</keyword>
<name>A0A1V3NL84_9GAMM</name>
<dbReference type="Proteomes" id="UP000189462">
    <property type="component" value="Unassembled WGS sequence"/>
</dbReference>
<evidence type="ECO:0000256" key="1">
    <source>
        <dbReference type="ARBA" id="ARBA00022793"/>
    </source>
</evidence>
<dbReference type="InterPro" id="IPR005252">
    <property type="entry name" value="CoaBC"/>
</dbReference>
<dbReference type="Gene3D" id="3.40.50.10300">
    <property type="entry name" value="CoaB-like"/>
    <property type="match status" value="1"/>
</dbReference>
<keyword evidence="3" id="KW-0479">Metal-binding</keyword>
<dbReference type="PANTHER" id="PTHR14359:SF6">
    <property type="entry name" value="PHOSPHOPANTOTHENOYLCYSTEINE DECARBOXYLASE"/>
    <property type="match status" value="1"/>
</dbReference>
<comment type="similarity">
    <text evidence="3 4">In the N-terminal section; belongs to the HFCD (homo-oligomeric flavin containing Cys decarboxylase) superfamily.</text>
</comment>
<dbReference type="SUPFAM" id="SSF102645">
    <property type="entry name" value="CoaB-like"/>
    <property type="match status" value="1"/>
</dbReference>
<feature type="active site" description="Proton donor" evidence="3">
    <location>
        <position position="159"/>
    </location>
</feature>
<dbReference type="Pfam" id="PF02441">
    <property type="entry name" value="Flavoprotein"/>
    <property type="match status" value="1"/>
</dbReference>
<dbReference type="AlphaFoldDB" id="A0A1V3NL84"/>
<feature type="domain" description="DNA/pantothenate metabolism flavoprotein C-terminal" evidence="6">
    <location>
        <begin position="186"/>
        <end position="393"/>
    </location>
</feature>
<organism evidence="7 8">
    <name type="scientific">Thioalkalivibrio denitrificans</name>
    <dbReference type="NCBI Taxonomy" id="108003"/>
    <lineage>
        <taxon>Bacteria</taxon>
        <taxon>Pseudomonadati</taxon>
        <taxon>Pseudomonadota</taxon>
        <taxon>Gammaproteobacteria</taxon>
        <taxon>Chromatiales</taxon>
        <taxon>Ectothiorhodospiraceae</taxon>
        <taxon>Thioalkalivibrio</taxon>
    </lineage>
</organism>
<keyword evidence="3 4" id="KW-0288">FMN</keyword>
<feature type="binding site" evidence="3">
    <location>
        <begin position="305"/>
        <end position="308"/>
    </location>
    <ligand>
        <name>CTP</name>
        <dbReference type="ChEBI" id="CHEBI:37563"/>
    </ligand>
</feature>
<comment type="similarity">
    <text evidence="3 4">In the C-terminal section; belongs to the PPC synthetase family.</text>
</comment>
<dbReference type="RefSeq" id="WP_077278293.1">
    <property type="nucleotide sequence ID" value="NZ_MVBK01000035.1"/>
</dbReference>
<feature type="domain" description="Flavoprotein" evidence="5">
    <location>
        <begin position="7"/>
        <end position="175"/>
    </location>
</feature>
<comment type="pathway">
    <text evidence="3 4">Cofactor biosynthesis; coenzyme A biosynthesis; CoA from (R)-pantothenate: step 3/5.</text>
</comment>
<dbReference type="EMBL" id="MVBK01000035">
    <property type="protein sequence ID" value="OOG25713.1"/>
    <property type="molecule type" value="Genomic_DNA"/>
</dbReference>
<keyword evidence="2 3" id="KW-0456">Lyase</keyword>
<evidence type="ECO:0000256" key="3">
    <source>
        <dbReference type="HAMAP-Rule" id="MF_02225"/>
    </source>
</evidence>
<dbReference type="GO" id="GO:0071513">
    <property type="term" value="C:phosphopantothenoylcysteine decarboxylase complex"/>
    <property type="evidence" value="ECO:0007669"/>
    <property type="project" value="TreeGrafter"/>
</dbReference>
<keyword evidence="3 4" id="KW-0436">Ligase</keyword>
<dbReference type="STRING" id="108003.B1C78_06330"/>
<dbReference type="PANTHER" id="PTHR14359">
    <property type="entry name" value="HOMO-OLIGOMERIC FLAVIN CONTAINING CYS DECARBOXYLASE FAMILY"/>
    <property type="match status" value="1"/>
</dbReference>
<dbReference type="GO" id="GO:0046872">
    <property type="term" value="F:metal ion binding"/>
    <property type="evidence" value="ECO:0007669"/>
    <property type="project" value="UniProtKB-KW"/>
</dbReference>
<comment type="catalytic activity">
    <reaction evidence="3 4">
        <text>(R)-4'-phosphopantothenate + L-cysteine + CTP = N-[(R)-4-phosphopantothenoyl]-L-cysteine + CMP + diphosphate + H(+)</text>
        <dbReference type="Rhea" id="RHEA:19397"/>
        <dbReference type="ChEBI" id="CHEBI:10986"/>
        <dbReference type="ChEBI" id="CHEBI:15378"/>
        <dbReference type="ChEBI" id="CHEBI:33019"/>
        <dbReference type="ChEBI" id="CHEBI:35235"/>
        <dbReference type="ChEBI" id="CHEBI:37563"/>
        <dbReference type="ChEBI" id="CHEBI:59458"/>
        <dbReference type="ChEBI" id="CHEBI:60377"/>
        <dbReference type="EC" id="6.3.2.5"/>
    </reaction>
</comment>
<dbReference type="HAMAP" id="MF_02225">
    <property type="entry name" value="CoaBC"/>
    <property type="match status" value="1"/>
</dbReference>
<feature type="binding site" evidence="3">
    <location>
        <position position="279"/>
    </location>
    <ligand>
        <name>CTP</name>
        <dbReference type="ChEBI" id="CHEBI:37563"/>
    </ligand>
</feature>
<feature type="binding site" evidence="3">
    <location>
        <position position="337"/>
    </location>
    <ligand>
        <name>CTP</name>
        <dbReference type="ChEBI" id="CHEBI:37563"/>
    </ligand>
</feature>
<feature type="region of interest" description="Phosphopantothenoylcysteine decarboxylase" evidence="3">
    <location>
        <begin position="1"/>
        <end position="190"/>
    </location>
</feature>
<feature type="binding site" evidence="3">
    <location>
        <position position="323"/>
    </location>
    <ligand>
        <name>CTP</name>
        <dbReference type="ChEBI" id="CHEBI:37563"/>
    </ligand>
</feature>
<dbReference type="InterPro" id="IPR036551">
    <property type="entry name" value="Flavin_trans-like"/>
</dbReference>
<sequence length="409" mass="43160">MSSLDQKRILLGVTGGIAAYKACELTRRLRDAGAEVRVVMTRAATEFVTPLTFQALSGQPVRSALFDPEAEAGMDHIALARWADAILVAPATADFLARLAQGRADDLLATLCLAGDAPLCVAPAMNRVMWANPATQANVRTLKERGVRVLGPGEGDQACGETGEGRMLEVPDLISALDTVFATGALAGLSVLITAGPTREPLDPVRYLTNRSSGKMGYALARAAREAGARVTLVSGPTAIAPPPGVECVHVETAQQMHEAVMSRVAQAQVFVATAAVADYRPASIADQKIKKDAARRSLELERNPDILAAVAALPQRPLVVGFAAETQDLERNARAKLMKKGLDLIAANDVSGGRGFDADDNALTLLWPGGGTTLPLQSKEQLARQLVAVIADRMGEANSRFKIQDSKG</sequence>
<comment type="cofactor">
    <cofactor evidence="3">
        <name>FMN</name>
        <dbReference type="ChEBI" id="CHEBI:58210"/>
    </cofactor>
    <text evidence="3">Binds 1 FMN per subunit.</text>
</comment>
<evidence type="ECO:0000313" key="7">
    <source>
        <dbReference type="EMBL" id="OOG25713.1"/>
    </source>
</evidence>
<comment type="catalytic activity">
    <reaction evidence="3 4">
        <text>N-[(R)-4-phosphopantothenoyl]-L-cysteine + H(+) = (R)-4'-phosphopantetheine + CO2</text>
        <dbReference type="Rhea" id="RHEA:16793"/>
        <dbReference type="ChEBI" id="CHEBI:15378"/>
        <dbReference type="ChEBI" id="CHEBI:16526"/>
        <dbReference type="ChEBI" id="CHEBI:59458"/>
        <dbReference type="ChEBI" id="CHEBI:61723"/>
        <dbReference type="EC" id="4.1.1.36"/>
    </reaction>
</comment>
<accession>A0A1V3NL84</accession>
<feature type="binding site" evidence="3">
    <location>
        <position position="289"/>
    </location>
    <ligand>
        <name>CTP</name>
        <dbReference type="ChEBI" id="CHEBI:37563"/>
    </ligand>
</feature>
<reference evidence="7 8" key="1">
    <citation type="submission" date="2017-02" db="EMBL/GenBank/DDBJ databases">
        <title>Genomic diversity within the haloalkaliphilic genus Thioalkalivibrio.</title>
        <authorList>
            <person name="Ahn A.-C."/>
            <person name="Meier-Kolthoff J."/>
            <person name="Overmars L."/>
            <person name="Richter M."/>
            <person name="Woyke T."/>
            <person name="Sorokin D.Y."/>
            <person name="Muyzer G."/>
        </authorList>
    </citation>
    <scope>NUCLEOTIDE SEQUENCE [LARGE SCALE GENOMIC DNA]</scope>
    <source>
        <strain evidence="7 8">ALJD</strain>
    </source>
</reference>
<proteinExistence type="inferred from homology"/>
<dbReference type="SUPFAM" id="SSF52507">
    <property type="entry name" value="Homo-oligomeric flavin-containing Cys decarboxylases, HFCD"/>
    <property type="match status" value="1"/>
</dbReference>
<comment type="function">
    <text evidence="4">Catalyzes two steps in the biosynthesis of coenzyme A. In the first step cysteine is conjugated to 4'-phosphopantothenate to form 4-phosphopantothenoylcysteine, in the latter compound is decarboxylated to form 4'-phosphopantotheine.</text>
</comment>
<comment type="caution">
    <text evidence="3">Lacks conserved residue(s) required for the propagation of feature annotation.</text>
</comment>
<dbReference type="Pfam" id="PF04127">
    <property type="entry name" value="DFP"/>
    <property type="match status" value="1"/>
</dbReference>
<evidence type="ECO:0000259" key="5">
    <source>
        <dbReference type="Pfam" id="PF02441"/>
    </source>
</evidence>
<dbReference type="EC" id="6.3.2.5" evidence="3"/>